<accession>B9M1I0</accession>
<dbReference type="RefSeq" id="WP_012647790.1">
    <property type="nucleotide sequence ID" value="NC_011979.1"/>
</dbReference>
<keyword evidence="3" id="KW-1185">Reference proteome</keyword>
<dbReference type="Pfam" id="PF08937">
    <property type="entry name" value="ThsB_TIR"/>
    <property type="match status" value="1"/>
</dbReference>
<name>B9M1I0_GEODF</name>
<dbReference type="STRING" id="316067.Geob_2712"/>
<dbReference type="HOGENOM" id="CLU_120365_1_0_7"/>
<dbReference type="OrthoDB" id="2218415at2"/>
<dbReference type="Proteomes" id="UP000007721">
    <property type="component" value="Chromosome"/>
</dbReference>
<dbReference type="AlphaFoldDB" id="B9M1I0"/>
<feature type="domain" description="Thoeris protein ThsB TIR-like" evidence="1">
    <location>
        <begin position="7"/>
        <end position="101"/>
    </location>
</feature>
<dbReference type="KEGG" id="geo:Geob_2712"/>
<dbReference type="EMBL" id="CP001390">
    <property type="protein sequence ID" value="ACM21062.1"/>
    <property type="molecule type" value="Genomic_DNA"/>
</dbReference>
<gene>
    <name evidence="2" type="ordered locus">Geob_2712</name>
</gene>
<proteinExistence type="predicted"/>
<dbReference type="Gene3D" id="3.40.50.11200">
    <property type="match status" value="1"/>
</dbReference>
<protein>
    <recommendedName>
        <fullName evidence="1">Thoeris protein ThsB TIR-like domain-containing protein</fullName>
    </recommendedName>
</protein>
<evidence type="ECO:0000313" key="3">
    <source>
        <dbReference type="Proteomes" id="UP000007721"/>
    </source>
</evidence>
<evidence type="ECO:0000313" key="2">
    <source>
        <dbReference type="EMBL" id="ACM21062.1"/>
    </source>
</evidence>
<dbReference type="InterPro" id="IPR015032">
    <property type="entry name" value="ThsB__TIR-like_domain"/>
</dbReference>
<organism evidence="2 3">
    <name type="scientific">Geotalea daltonii (strain DSM 22248 / JCM 15807 / FRC-32)</name>
    <name type="common">Geobacter daltonii</name>
    <dbReference type="NCBI Taxonomy" id="316067"/>
    <lineage>
        <taxon>Bacteria</taxon>
        <taxon>Pseudomonadati</taxon>
        <taxon>Thermodesulfobacteriota</taxon>
        <taxon>Desulfuromonadia</taxon>
        <taxon>Geobacterales</taxon>
        <taxon>Geobacteraceae</taxon>
        <taxon>Geotalea</taxon>
    </lineage>
</organism>
<reference evidence="2 3" key="1">
    <citation type="submission" date="2009-01" db="EMBL/GenBank/DDBJ databases">
        <title>Complete sequence of Geobacter sp. FRC-32.</title>
        <authorList>
            <consortium name="US DOE Joint Genome Institute"/>
            <person name="Lucas S."/>
            <person name="Copeland A."/>
            <person name="Lapidus A."/>
            <person name="Glavina del Rio T."/>
            <person name="Dalin E."/>
            <person name="Tice H."/>
            <person name="Bruce D."/>
            <person name="Goodwin L."/>
            <person name="Pitluck S."/>
            <person name="Saunders E."/>
            <person name="Brettin T."/>
            <person name="Detter J.C."/>
            <person name="Han C."/>
            <person name="Larimer F."/>
            <person name="Land M."/>
            <person name="Hauser L."/>
            <person name="Kyrpides N."/>
            <person name="Ovchinnikova G."/>
            <person name="Kostka J."/>
            <person name="Richardson P."/>
        </authorList>
    </citation>
    <scope>NUCLEOTIDE SEQUENCE [LARGE SCALE GENOMIC DNA]</scope>
    <source>
        <strain evidence="3">DSM 22248 / JCM 15807 / FRC-32</strain>
    </source>
</reference>
<dbReference type="eggNOG" id="ENOG5030R27">
    <property type="taxonomic scope" value="Bacteria"/>
</dbReference>
<sequence>MGLPRTFVGFSSTDINYYRLMQAWKAHEHIDFDFADCQLNSEINSEDETYIKRKCRERINLAGKYAMLIGEDTRYKYKYVKWEAEVAIEKGCTIIGVNLDGWRRINEETCPPILRNRGVMFVPFSPKIVAHALDHAQLHDDKNWEFKDNVYTQLGYVLDGNRAELPPRPFPFR</sequence>
<evidence type="ECO:0000259" key="1">
    <source>
        <dbReference type="Pfam" id="PF08937"/>
    </source>
</evidence>